<reference evidence="2" key="2">
    <citation type="submission" date="2020-09" db="EMBL/GenBank/DDBJ databases">
        <authorList>
            <person name="Kikuchi T."/>
        </authorList>
    </citation>
    <scope>NUCLEOTIDE SEQUENCE</scope>
    <source>
        <strain evidence="2">Ka4C1</strain>
    </source>
</reference>
<dbReference type="EMBL" id="CAJFDI010000004">
    <property type="protein sequence ID" value="CAD5227537.1"/>
    <property type="molecule type" value="Genomic_DNA"/>
</dbReference>
<accession>A0A1I7S5A2</accession>
<dbReference type="EMBL" id="CAJFCV020000004">
    <property type="protein sequence ID" value="CAG9117858.1"/>
    <property type="molecule type" value="Genomic_DNA"/>
</dbReference>
<evidence type="ECO:0000313" key="3">
    <source>
        <dbReference type="Proteomes" id="UP000095284"/>
    </source>
</evidence>
<dbReference type="Proteomes" id="UP000095284">
    <property type="component" value="Unplaced"/>
</dbReference>
<dbReference type="AlphaFoldDB" id="A0A1I7S5A2"/>
<keyword evidence="1" id="KW-1133">Transmembrane helix</keyword>
<sequence>MRVVPFDEFELDLEELNFPDEDGGAESNVLLFAMVSILGGSILLVVMIIAIYFCYRSTCSKTGCFAVPSTEMETECQIIERPLTPRPESFRRNSAQAHYRILIQKKFEKEFGKMQSYRGAGREHLLVDGDIGDIV</sequence>
<dbReference type="Proteomes" id="UP000582659">
    <property type="component" value="Unassembled WGS sequence"/>
</dbReference>
<organism evidence="3 5">
    <name type="scientific">Bursaphelenchus xylophilus</name>
    <name type="common">Pinewood nematode worm</name>
    <name type="synonym">Aphelenchoides xylophilus</name>
    <dbReference type="NCBI Taxonomy" id="6326"/>
    <lineage>
        <taxon>Eukaryota</taxon>
        <taxon>Metazoa</taxon>
        <taxon>Ecdysozoa</taxon>
        <taxon>Nematoda</taxon>
        <taxon>Chromadorea</taxon>
        <taxon>Rhabditida</taxon>
        <taxon>Tylenchina</taxon>
        <taxon>Tylenchomorpha</taxon>
        <taxon>Aphelenchoidea</taxon>
        <taxon>Aphelenchoididae</taxon>
        <taxon>Bursaphelenchus</taxon>
    </lineage>
</organism>
<proteinExistence type="predicted"/>
<evidence type="ECO:0000313" key="4">
    <source>
        <dbReference type="Proteomes" id="UP000659654"/>
    </source>
</evidence>
<keyword evidence="1" id="KW-0472">Membrane</keyword>
<evidence type="ECO:0000256" key="1">
    <source>
        <dbReference type="SAM" id="Phobius"/>
    </source>
</evidence>
<dbReference type="SMR" id="A0A1I7S5A2"/>
<evidence type="ECO:0000313" key="5">
    <source>
        <dbReference type="WBParaSite" id="BXY_0818700.1"/>
    </source>
</evidence>
<dbReference type="WBParaSite" id="BXY_0818700.1">
    <property type="protein sequence ID" value="BXY_0818700.1"/>
    <property type="gene ID" value="BXY_0818700"/>
</dbReference>
<keyword evidence="1" id="KW-0812">Transmembrane</keyword>
<gene>
    <name evidence="2" type="ORF">BXYJ_LOCUS9999</name>
</gene>
<dbReference type="eggNOG" id="ENOG502SXSP">
    <property type="taxonomic scope" value="Eukaryota"/>
</dbReference>
<dbReference type="OrthoDB" id="5873957at2759"/>
<evidence type="ECO:0000313" key="2">
    <source>
        <dbReference type="EMBL" id="CAD5227537.1"/>
    </source>
</evidence>
<dbReference type="Proteomes" id="UP000659654">
    <property type="component" value="Unassembled WGS sequence"/>
</dbReference>
<protein>
    <submittedName>
        <fullName evidence="2">(pine wood nematode) hypothetical protein</fullName>
    </submittedName>
</protein>
<feature type="transmembrane region" description="Helical" evidence="1">
    <location>
        <begin position="29"/>
        <end position="55"/>
    </location>
</feature>
<keyword evidence="4" id="KW-1185">Reference proteome</keyword>
<name>A0A1I7S5A2_BURXY</name>
<reference evidence="5" key="1">
    <citation type="submission" date="2016-11" db="UniProtKB">
        <authorList>
            <consortium name="WormBaseParasite"/>
        </authorList>
    </citation>
    <scope>IDENTIFICATION</scope>
</reference>